<feature type="domain" description="Insulin-like" evidence="14">
    <location>
        <begin position="26"/>
        <end position="135"/>
    </location>
</feature>
<dbReference type="SMART" id="SM00078">
    <property type="entry name" value="IlGF"/>
    <property type="match status" value="1"/>
</dbReference>
<evidence type="ECO:0000256" key="7">
    <source>
        <dbReference type="ARBA" id="ARBA00022729"/>
    </source>
</evidence>
<evidence type="ECO:0000259" key="14">
    <source>
        <dbReference type="SMART" id="SM00078"/>
    </source>
</evidence>
<evidence type="ECO:0000256" key="11">
    <source>
        <dbReference type="RuleBase" id="RU000406"/>
    </source>
</evidence>
<feature type="signal peptide" evidence="13">
    <location>
        <begin position="1"/>
        <end position="22"/>
    </location>
</feature>
<evidence type="ECO:0000256" key="13">
    <source>
        <dbReference type="SAM" id="SignalP"/>
    </source>
</evidence>
<feature type="chain" id="PRO_5034001575" description="Insulin-like peptide INSL5" evidence="13">
    <location>
        <begin position="23"/>
        <end position="135"/>
    </location>
</feature>
<dbReference type="PANTHER" id="PTHR20968">
    <property type="entry name" value="ILGF DOMAIN-CONTAINING PROTEIN"/>
    <property type="match status" value="1"/>
</dbReference>
<dbReference type="SUPFAM" id="SSF56994">
    <property type="entry name" value="Insulin-like"/>
    <property type="match status" value="1"/>
</dbReference>
<evidence type="ECO:0000256" key="4">
    <source>
        <dbReference type="ARBA" id="ARBA00022525"/>
    </source>
</evidence>
<sequence>MKGAIFTLFLFSVLLAVSEVRSEESRKLCGLEYVRTVIYICARARWRRQLEGTPQVQQAEWDNYFQLPSDRGVSEDSPAQNLPKAESSGEEGLQGGQPSAEELWASKKHLLMSRRDLQTVCCTNGCSMTDLSALC</sequence>
<dbReference type="PANTHER" id="PTHR20968:SF2">
    <property type="entry name" value="INSULIN-LIKE PEPTIDE INSL5"/>
    <property type="match status" value="1"/>
</dbReference>
<keyword evidence="8" id="KW-1015">Disulfide bond</keyword>
<dbReference type="Pfam" id="PF00049">
    <property type="entry name" value="Insulin"/>
    <property type="match status" value="1"/>
</dbReference>
<comment type="subunit">
    <text evidence="3">Heterodimer of a B chain and an A chain linked by two disulfide bonds.</text>
</comment>
<evidence type="ECO:0000256" key="5">
    <source>
        <dbReference type="ARBA" id="ARBA00022685"/>
    </source>
</evidence>
<gene>
    <name evidence="15" type="primary">INSL5</name>
</gene>
<dbReference type="OMA" id="YVRTVVY"/>
<dbReference type="Ensembl" id="ENSEAST00005012274.1">
    <property type="protein sequence ID" value="ENSEASP00005011287.1"/>
    <property type="gene ID" value="ENSEASG00005007942.1"/>
</dbReference>
<dbReference type="InterPro" id="IPR036438">
    <property type="entry name" value="Insulin-like_sf"/>
</dbReference>
<evidence type="ECO:0000256" key="1">
    <source>
        <dbReference type="ARBA" id="ARBA00004613"/>
    </source>
</evidence>
<evidence type="ECO:0000256" key="12">
    <source>
        <dbReference type="SAM" id="MobiDB-lite"/>
    </source>
</evidence>
<evidence type="ECO:0000256" key="2">
    <source>
        <dbReference type="ARBA" id="ARBA00009034"/>
    </source>
</evidence>
<reference evidence="15" key="1">
    <citation type="submission" date="2023-03" db="UniProtKB">
        <authorList>
            <consortium name="Ensembl"/>
        </authorList>
    </citation>
    <scope>IDENTIFICATION</scope>
</reference>
<feature type="region of interest" description="Disordered" evidence="12">
    <location>
        <begin position="68"/>
        <end position="98"/>
    </location>
</feature>
<evidence type="ECO:0000256" key="8">
    <source>
        <dbReference type="ARBA" id="ARBA00023157"/>
    </source>
</evidence>
<evidence type="ECO:0000256" key="10">
    <source>
        <dbReference type="ARBA" id="ARBA00072249"/>
    </source>
</evidence>
<evidence type="ECO:0000256" key="3">
    <source>
        <dbReference type="ARBA" id="ARBA00011207"/>
    </source>
</evidence>
<comment type="subcellular location">
    <subcellularLocation>
        <location evidence="1 11">Secreted</location>
    </subcellularLocation>
</comment>
<dbReference type="InterPro" id="IPR016179">
    <property type="entry name" value="Insulin-like"/>
</dbReference>
<comment type="similarity">
    <text evidence="2 11">Belongs to the insulin family.</text>
</comment>
<organism evidence="15">
    <name type="scientific">Equus asinus asinus</name>
    <dbReference type="NCBI Taxonomy" id="83772"/>
    <lineage>
        <taxon>Eukaryota</taxon>
        <taxon>Metazoa</taxon>
        <taxon>Chordata</taxon>
        <taxon>Craniata</taxon>
        <taxon>Vertebrata</taxon>
        <taxon>Euteleostomi</taxon>
        <taxon>Mammalia</taxon>
        <taxon>Eutheria</taxon>
        <taxon>Laurasiatheria</taxon>
        <taxon>Perissodactyla</taxon>
        <taxon>Equidae</taxon>
        <taxon>Equus</taxon>
    </lineage>
</organism>
<evidence type="ECO:0000256" key="9">
    <source>
        <dbReference type="ARBA" id="ARBA00056758"/>
    </source>
</evidence>
<dbReference type="PROSITE" id="PS00262">
    <property type="entry name" value="INSULIN"/>
    <property type="match status" value="1"/>
</dbReference>
<comment type="function">
    <text evidence="9">May have a role in gut contractility or in thymic development and regulation. Activates RXFP4 with high potency and appears to be the endogenous ligand for this receptor.</text>
</comment>
<evidence type="ECO:0000256" key="6">
    <source>
        <dbReference type="ARBA" id="ARBA00022702"/>
    </source>
</evidence>
<protein>
    <recommendedName>
        <fullName evidence="10">Insulin-like peptide INSL5</fullName>
    </recommendedName>
</protein>
<dbReference type="Gene3D" id="1.10.100.10">
    <property type="entry name" value="Insulin-like"/>
    <property type="match status" value="1"/>
</dbReference>
<dbReference type="InterPro" id="IPR051777">
    <property type="entry name" value="Insulin-like_neuro_ligands"/>
</dbReference>
<keyword evidence="4 11" id="KW-0964">Secreted</keyword>
<keyword evidence="6" id="KW-0372">Hormone</keyword>
<keyword evidence="7 13" id="KW-0732">Signal</keyword>
<dbReference type="FunFam" id="1.10.100.10:FF:000007">
    <property type="entry name" value="Insulin like 5"/>
    <property type="match status" value="1"/>
</dbReference>
<dbReference type="GO" id="GO:0001664">
    <property type="term" value="F:G protein-coupled receptor binding"/>
    <property type="evidence" value="ECO:0007669"/>
    <property type="project" value="TreeGrafter"/>
</dbReference>
<name>A0A8C4LFS4_EQUAS</name>
<dbReference type="AlphaFoldDB" id="A0A8C4LFS4"/>
<proteinExistence type="inferred from homology"/>
<dbReference type="InterPro" id="IPR022353">
    <property type="entry name" value="Insulin_CS"/>
</dbReference>
<dbReference type="GO" id="GO:2000253">
    <property type="term" value="P:positive regulation of feeding behavior"/>
    <property type="evidence" value="ECO:0007669"/>
    <property type="project" value="TreeGrafter"/>
</dbReference>
<evidence type="ECO:0000313" key="15">
    <source>
        <dbReference type="Ensembl" id="ENSEASP00005011287.1"/>
    </source>
</evidence>
<accession>A0A8C4LFS4</accession>
<dbReference type="GO" id="GO:0005179">
    <property type="term" value="F:hormone activity"/>
    <property type="evidence" value="ECO:0007669"/>
    <property type="project" value="UniProtKB-KW"/>
</dbReference>
<keyword evidence="5" id="KW-0165">Cleavage on pair of basic residues</keyword>
<dbReference type="GO" id="GO:0005576">
    <property type="term" value="C:extracellular region"/>
    <property type="evidence" value="ECO:0007669"/>
    <property type="project" value="UniProtKB-SubCell"/>
</dbReference>